<protein>
    <submittedName>
        <fullName evidence="5">PPK2 family polyphosphate kinase</fullName>
    </submittedName>
</protein>
<evidence type="ECO:0000256" key="3">
    <source>
        <dbReference type="ARBA" id="ARBA00022777"/>
    </source>
</evidence>
<keyword evidence="3 5" id="KW-0418">Kinase</keyword>
<dbReference type="RefSeq" id="WP_380869002.1">
    <property type="nucleotide sequence ID" value="NZ_JBHUMA010000006.1"/>
</dbReference>
<feature type="domain" description="Polyphosphate kinase-2-related" evidence="4">
    <location>
        <begin position="27"/>
        <end position="266"/>
    </location>
</feature>
<name>A0ABW5NJJ8_9SPHI</name>
<evidence type="ECO:0000313" key="6">
    <source>
        <dbReference type="Proteomes" id="UP001597393"/>
    </source>
</evidence>
<reference evidence="6" key="1">
    <citation type="journal article" date="2019" name="Int. J. Syst. Evol. Microbiol.">
        <title>The Global Catalogue of Microorganisms (GCM) 10K type strain sequencing project: providing services to taxonomists for standard genome sequencing and annotation.</title>
        <authorList>
            <consortium name="The Broad Institute Genomics Platform"/>
            <consortium name="The Broad Institute Genome Sequencing Center for Infectious Disease"/>
            <person name="Wu L."/>
            <person name="Ma J."/>
        </authorList>
    </citation>
    <scope>NUCLEOTIDE SEQUENCE [LARGE SCALE GENOMIC DNA]</scope>
    <source>
        <strain evidence="6">KCTC 42248</strain>
    </source>
</reference>
<dbReference type="InterPro" id="IPR022488">
    <property type="entry name" value="PPK2-related"/>
</dbReference>
<dbReference type="InterPro" id="IPR016898">
    <property type="entry name" value="Polyphosphate_phosphotransfera"/>
</dbReference>
<dbReference type="PIRSF" id="PIRSF028756">
    <property type="entry name" value="PPK2_prd"/>
    <property type="match status" value="1"/>
</dbReference>
<dbReference type="InterPro" id="IPR027417">
    <property type="entry name" value="P-loop_NTPase"/>
</dbReference>
<dbReference type="PANTHER" id="PTHR34383">
    <property type="entry name" value="POLYPHOSPHATE:AMP PHOSPHOTRANSFERASE-RELATED"/>
    <property type="match status" value="1"/>
</dbReference>
<dbReference type="Pfam" id="PF03976">
    <property type="entry name" value="PPK2"/>
    <property type="match status" value="1"/>
</dbReference>
<dbReference type="Proteomes" id="UP001597393">
    <property type="component" value="Unassembled WGS sequence"/>
</dbReference>
<evidence type="ECO:0000256" key="1">
    <source>
        <dbReference type="ARBA" id="ARBA00009924"/>
    </source>
</evidence>
<keyword evidence="2" id="KW-0808">Transferase</keyword>
<comment type="caution">
    <text evidence="5">The sequence shown here is derived from an EMBL/GenBank/DDBJ whole genome shotgun (WGS) entry which is preliminary data.</text>
</comment>
<organism evidence="5 6">
    <name type="scientific">Sphingobacterium corticis</name>
    <dbReference type="NCBI Taxonomy" id="1812823"/>
    <lineage>
        <taxon>Bacteria</taxon>
        <taxon>Pseudomonadati</taxon>
        <taxon>Bacteroidota</taxon>
        <taxon>Sphingobacteriia</taxon>
        <taxon>Sphingobacteriales</taxon>
        <taxon>Sphingobacteriaceae</taxon>
        <taxon>Sphingobacterium</taxon>
    </lineage>
</organism>
<dbReference type="NCBIfam" id="TIGR03709">
    <property type="entry name" value="PPK2_rel_1"/>
    <property type="match status" value="1"/>
</dbReference>
<sequence length="291" mass="34717">MTAYSEQFQAGKKFRIEESLTALETPLSKKEAKENLKDVRKKLAKLQDVMYAHAKYSVLLCIQGMDTAGKDSLVRRVFEKFNARGVVVHSFKVPTSKEYQHDYLWRHYIALPERGKFSVFNRTHYENVLVNRVHPNNLENEHLPNVSDTDNLPKDFWEKRFEQINNFEKHLTENGTIIFKYFLNISKKEQKNRILRRLNNEDKNWKFSPSDLSERKKWDEYMVYYEDAIRHTNTKEAPWYIVPADDKWNARYIVAKILLEVLQQHKDIQYPELAPEIAENIKSYRKALENE</sequence>
<gene>
    <name evidence="5" type="ORF">ACFSQ3_07885</name>
</gene>
<evidence type="ECO:0000313" key="5">
    <source>
        <dbReference type="EMBL" id="MFD2598871.1"/>
    </source>
</evidence>
<accession>A0ABW5NJJ8</accession>
<evidence type="ECO:0000259" key="4">
    <source>
        <dbReference type="Pfam" id="PF03976"/>
    </source>
</evidence>
<comment type="similarity">
    <text evidence="1">Belongs to the polyphosphate kinase 2 (PPK2) family. Class I subfamily.</text>
</comment>
<proteinExistence type="inferred from homology"/>
<dbReference type="InterPro" id="IPR022300">
    <property type="entry name" value="PPK2-rel_1"/>
</dbReference>
<dbReference type="EMBL" id="JBHUMA010000006">
    <property type="protein sequence ID" value="MFD2598871.1"/>
    <property type="molecule type" value="Genomic_DNA"/>
</dbReference>
<evidence type="ECO:0000256" key="2">
    <source>
        <dbReference type="ARBA" id="ARBA00022679"/>
    </source>
</evidence>
<dbReference type="Gene3D" id="3.40.50.300">
    <property type="entry name" value="P-loop containing nucleotide triphosphate hydrolases"/>
    <property type="match status" value="1"/>
</dbReference>
<dbReference type="GO" id="GO:0016301">
    <property type="term" value="F:kinase activity"/>
    <property type="evidence" value="ECO:0007669"/>
    <property type="project" value="UniProtKB-KW"/>
</dbReference>
<dbReference type="SUPFAM" id="SSF52540">
    <property type="entry name" value="P-loop containing nucleoside triphosphate hydrolases"/>
    <property type="match status" value="1"/>
</dbReference>
<dbReference type="PANTHER" id="PTHR34383:SF3">
    <property type="entry name" value="POLYPHOSPHATE:AMP PHOSPHOTRANSFERASE"/>
    <property type="match status" value="1"/>
</dbReference>
<keyword evidence="6" id="KW-1185">Reference proteome</keyword>